<dbReference type="GO" id="GO:0016747">
    <property type="term" value="F:acyltransferase activity, transferring groups other than amino-acyl groups"/>
    <property type="evidence" value="ECO:0007669"/>
    <property type="project" value="InterPro"/>
</dbReference>
<dbReference type="Pfam" id="PF13302">
    <property type="entry name" value="Acetyltransf_3"/>
    <property type="match status" value="1"/>
</dbReference>
<dbReference type="KEGG" id="bda:FSZ17_08695"/>
<dbReference type="STRING" id="1742359.GCA_001439625_03726"/>
<dbReference type="OrthoDB" id="9798081at2"/>
<evidence type="ECO:0000313" key="2">
    <source>
        <dbReference type="EMBL" id="QED47316.1"/>
    </source>
</evidence>
<dbReference type="PANTHER" id="PTHR43792:SF1">
    <property type="entry name" value="N-ACETYLTRANSFERASE DOMAIN-CONTAINING PROTEIN"/>
    <property type="match status" value="1"/>
</dbReference>
<proteinExistence type="predicted"/>
<sequence length="167" mass="18867">MEIIYETKRLCLCVFDDIHLDSVKEFWGDEEVMTLCNGSSPHNVLLQVMNGYRKCHYANALSVYAVLDKEANEIIGAAGFNITGPLDNVELIYHFSKKSWGKGFATEAANACLVLAKNHGKVRLITASADPQNKGSLKILEKIGFTYKGTKWFEDTEQEEPYYEYKV</sequence>
<dbReference type="SUPFAM" id="SSF55729">
    <property type="entry name" value="Acyl-CoA N-acyltransferases (Nat)"/>
    <property type="match status" value="1"/>
</dbReference>
<keyword evidence="3" id="KW-1185">Reference proteome</keyword>
<evidence type="ECO:0000313" key="3">
    <source>
        <dbReference type="Proteomes" id="UP000321555"/>
    </source>
</evidence>
<dbReference type="InterPro" id="IPR016181">
    <property type="entry name" value="Acyl_CoA_acyltransferase"/>
</dbReference>
<accession>A0A5B8Z7G8</accession>
<dbReference type="RefSeq" id="WP_057774045.1">
    <property type="nucleotide sequence ID" value="NZ_CP042593.1"/>
</dbReference>
<dbReference type="PANTHER" id="PTHR43792">
    <property type="entry name" value="GNAT FAMILY, PUTATIVE (AFU_ORTHOLOGUE AFUA_3G00765)-RELATED-RELATED"/>
    <property type="match status" value="1"/>
</dbReference>
<feature type="domain" description="N-acetyltransferase" evidence="1">
    <location>
        <begin position="16"/>
        <end position="167"/>
    </location>
</feature>
<dbReference type="Gene3D" id="3.40.630.30">
    <property type="match status" value="1"/>
</dbReference>
<keyword evidence="2" id="KW-0808">Transferase</keyword>
<dbReference type="InterPro" id="IPR051531">
    <property type="entry name" value="N-acetyltransferase"/>
</dbReference>
<dbReference type="EMBL" id="CP042593">
    <property type="protein sequence ID" value="QED47316.1"/>
    <property type="molecule type" value="Genomic_DNA"/>
</dbReference>
<dbReference type="AlphaFoldDB" id="A0A5B8Z7G8"/>
<dbReference type="Proteomes" id="UP000321555">
    <property type="component" value="Chromosome"/>
</dbReference>
<reference evidence="3" key="1">
    <citation type="submission" date="2019-08" db="EMBL/GenBank/DDBJ databases">
        <authorList>
            <person name="Zheng X."/>
        </authorList>
    </citation>
    <scope>NUCLEOTIDE SEQUENCE [LARGE SCALE GENOMIC DNA]</scope>
    <source>
        <strain evidence="3">FJAT-25496</strain>
    </source>
</reference>
<evidence type="ECO:0000259" key="1">
    <source>
        <dbReference type="PROSITE" id="PS51186"/>
    </source>
</evidence>
<dbReference type="InterPro" id="IPR000182">
    <property type="entry name" value="GNAT_dom"/>
</dbReference>
<organism evidence="2 3">
    <name type="scientific">Cytobacillus dafuensis</name>
    <name type="common">Bacillus dafuensis</name>
    <dbReference type="NCBI Taxonomy" id="1742359"/>
    <lineage>
        <taxon>Bacteria</taxon>
        <taxon>Bacillati</taxon>
        <taxon>Bacillota</taxon>
        <taxon>Bacilli</taxon>
        <taxon>Bacillales</taxon>
        <taxon>Bacillaceae</taxon>
        <taxon>Cytobacillus</taxon>
    </lineage>
</organism>
<dbReference type="PROSITE" id="PS51186">
    <property type="entry name" value="GNAT"/>
    <property type="match status" value="1"/>
</dbReference>
<protein>
    <submittedName>
        <fullName evidence="2">GNAT family N-acetyltransferase</fullName>
    </submittedName>
</protein>
<gene>
    <name evidence="2" type="ORF">FSZ17_08695</name>
</gene>
<name>A0A5B8Z7G8_CYTDA</name>